<evidence type="ECO:0000256" key="5">
    <source>
        <dbReference type="PROSITE-ProRule" id="PRU10141"/>
    </source>
</evidence>
<dbReference type="SUPFAM" id="SSF52047">
    <property type="entry name" value="RNI-like"/>
    <property type="match status" value="1"/>
</dbReference>
<dbReference type="GO" id="GO:0005524">
    <property type="term" value="F:ATP binding"/>
    <property type="evidence" value="ECO:0007669"/>
    <property type="project" value="UniProtKB-UniRule"/>
</dbReference>
<name>A0A8J7PB59_9BACT</name>
<dbReference type="Gene3D" id="3.30.200.20">
    <property type="entry name" value="Phosphorylase Kinase, domain 1"/>
    <property type="match status" value="1"/>
</dbReference>
<dbReference type="SMART" id="SM00220">
    <property type="entry name" value="S_TKc"/>
    <property type="match status" value="1"/>
</dbReference>
<keyword evidence="2 5" id="KW-0547">Nucleotide-binding</keyword>
<dbReference type="SUPFAM" id="SSF56112">
    <property type="entry name" value="Protein kinase-like (PK-like)"/>
    <property type="match status" value="1"/>
</dbReference>
<dbReference type="InterPro" id="IPR032675">
    <property type="entry name" value="LRR_dom_sf"/>
</dbReference>
<dbReference type="AlphaFoldDB" id="A0A8J7PB59"/>
<organism evidence="7 8">
    <name type="scientific">Candidatus Obscuribacter phosphatis</name>
    <dbReference type="NCBI Taxonomy" id="1906157"/>
    <lineage>
        <taxon>Bacteria</taxon>
        <taxon>Bacillati</taxon>
        <taxon>Candidatus Melainabacteria</taxon>
        <taxon>Candidatus Obscuribacterales</taxon>
        <taxon>Candidatus Obscuribacteraceae</taxon>
        <taxon>Candidatus Obscuribacter</taxon>
    </lineage>
</organism>
<evidence type="ECO:0000313" key="7">
    <source>
        <dbReference type="EMBL" id="MBN8661252.1"/>
    </source>
</evidence>
<sequence length="772" mass="83534">MTQVSCPKCGNQFEKTVAGSLTQFVLGKPLCNCQGKVGNSVKAKRDISYCYRCSKKIGDESMSSLTAFLQNRDYCRCRRSGALNRTGLFSSTTQLRTNKAAYAAIVEASLAKAKLQEELDSARTLAGTYRLVDRLGEGGMSYVYLAEHTRLRKMVALKVMKADGAMAEKEELFAAEARRLAGLNHPCLTAVFDFALHKGQWPVIAMELVSGETLADVLLRLGPLPLEEALTVFKKVAEGLSYIHLKGLVHKDLKPANVMLARFNIDGEDSGKTAVKILDFGIAQFRSYVGNAETSAGLGLIVGSPSYMSPEEWTGQPVTPRTDLYAFACSLYEVLTGSAPYVGESLEELKEQHLYAAYPGLVENKVNQAYPSELDLLLQKMLSKRPEERPRSAQEVSLALDSILAKLKGGAGTGLSFRRVQSTESALLRRLLIVLLLTSLSAAVLILRIVRRDPTHKPKTSLAAKTSTEISPAASTLSTAESAATGDKVEKLVLPGQLSLGTLTSKSGKVYELQGTVLLSTESEPGFSYSPSSAVLNDPKLLLSLEHLPLFSVRIASEIGAKQLVLPADFVEKLAGIKGLQKLDLWSVSIDRSAVKALCGLSGLKSLSMVECYFVDEIRNNWGLEMAKAKSLSSLEHLNLHYLLPADPVIDALAAAKSLQVLTLVDSPLSAGSFAKIVAMPNLTSLELNNCGVDSATSLTFLSIAKLQKLALGPECLIKAAFLDKALQKRNLVNLFVGPIDPAINGTRLRQYKTSFNDKQIFFRCEATSAAP</sequence>
<dbReference type="Pfam" id="PF00069">
    <property type="entry name" value="Pkinase"/>
    <property type="match status" value="1"/>
</dbReference>
<dbReference type="PROSITE" id="PS00108">
    <property type="entry name" value="PROTEIN_KINASE_ST"/>
    <property type="match status" value="1"/>
</dbReference>
<feature type="binding site" evidence="5">
    <location>
        <position position="158"/>
    </location>
    <ligand>
        <name>ATP</name>
        <dbReference type="ChEBI" id="CHEBI:30616"/>
    </ligand>
</feature>
<dbReference type="CDD" id="cd14014">
    <property type="entry name" value="STKc_PknB_like"/>
    <property type="match status" value="1"/>
</dbReference>
<dbReference type="Gene3D" id="3.80.10.10">
    <property type="entry name" value="Ribonuclease Inhibitor"/>
    <property type="match status" value="1"/>
</dbReference>
<proteinExistence type="predicted"/>
<dbReference type="PROSITE" id="PS50011">
    <property type="entry name" value="PROTEIN_KINASE_DOM"/>
    <property type="match status" value="1"/>
</dbReference>
<dbReference type="InterPro" id="IPR008271">
    <property type="entry name" value="Ser/Thr_kinase_AS"/>
</dbReference>
<evidence type="ECO:0000256" key="1">
    <source>
        <dbReference type="ARBA" id="ARBA00022679"/>
    </source>
</evidence>
<keyword evidence="7" id="KW-0723">Serine/threonine-protein kinase</keyword>
<dbReference type="PANTHER" id="PTHR43289">
    <property type="entry name" value="MITOGEN-ACTIVATED PROTEIN KINASE KINASE KINASE 20-RELATED"/>
    <property type="match status" value="1"/>
</dbReference>
<dbReference type="InterPro" id="IPR000719">
    <property type="entry name" value="Prot_kinase_dom"/>
</dbReference>
<keyword evidence="4 5" id="KW-0067">ATP-binding</keyword>
<evidence type="ECO:0000256" key="3">
    <source>
        <dbReference type="ARBA" id="ARBA00022777"/>
    </source>
</evidence>
<evidence type="ECO:0000313" key="8">
    <source>
        <dbReference type="Proteomes" id="UP000664277"/>
    </source>
</evidence>
<gene>
    <name evidence="7" type="ORF">J0M35_12870</name>
</gene>
<evidence type="ECO:0000259" key="6">
    <source>
        <dbReference type="PROSITE" id="PS50011"/>
    </source>
</evidence>
<feature type="domain" description="Protein kinase" evidence="6">
    <location>
        <begin position="129"/>
        <end position="404"/>
    </location>
</feature>
<dbReference type="Proteomes" id="UP000664277">
    <property type="component" value="Unassembled WGS sequence"/>
</dbReference>
<dbReference type="InterPro" id="IPR017441">
    <property type="entry name" value="Protein_kinase_ATP_BS"/>
</dbReference>
<dbReference type="EMBL" id="JAFLCK010000018">
    <property type="protein sequence ID" value="MBN8661252.1"/>
    <property type="molecule type" value="Genomic_DNA"/>
</dbReference>
<dbReference type="GO" id="GO:0004674">
    <property type="term" value="F:protein serine/threonine kinase activity"/>
    <property type="evidence" value="ECO:0007669"/>
    <property type="project" value="UniProtKB-KW"/>
</dbReference>
<evidence type="ECO:0000256" key="4">
    <source>
        <dbReference type="ARBA" id="ARBA00022840"/>
    </source>
</evidence>
<protein>
    <submittedName>
        <fullName evidence="7">Serine/threonine protein kinase</fullName>
    </submittedName>
</protein>
<dbReference type="PROSITE" id="PS00107">
    <property type="entry name" value="PROTEIN_KINASE_ATP"/>
    <property type="match status" value="1"/>
</dbReference>
<accession>A0A8J7PB59</accession>
<dbReference type="InterPro" id="IPR011009">
    <property type="entry name" value="Kinase-like_dom_sf"/>
</dbReference>
<dbReference type="Gene3D" id="1.10.510.10">
    <property type="entry name" value="Transferase(Phosphotransferase) domain 1"/>
    <property type="match status" value="1"/>
</dbReference>
<keyword evidence="1" id="KW-0808">Transferase</keyword>
<dbReference type="PANTHER" id="PTHR43289:SF34">
    <property type="entry name" value="SERINE_THREONINE-PROTEIN KINASE YBDM-RELATED"/>
    <property type="match status" value="1"/>
</dbReference>
<reference evidence="7" key="1">
    <citation type="submission" date="2021-02" db="EMBL/GenBank/DDBJ databases">
        <title>Genome-Resolved Metagenomics of a Microbial Community Performing Photosynthetic Biological Nutrient Removal.</title>
        <authorList>
            <person name="Mcdaniel E.A."/>
        </authorList>
    </citation>
    <scope>NUCLEOTIDE SEQUENCE</scope>
    <source>
        <strain evidence="7">UWPOB_OBS1</strain>
    </source>
</reference>
<evidence type="ECO:0000256" key="2">
    <source>
        <dbReference type="ARBA" id="ARBA00022741"/>
    </source>
</evidence>
<comment type="caution">
    <text evidence="7">The sequence shown here is derived from an EMBL/GenBank/DDBJ whole genome shotgun (WGS) entry which is preliminary data.</text>
</comment>
<keyword evidence="3 7" id="KW-0418">Kinase</keyword>